<organism evidence="1 2">
    <name type="scientific">Arabis nemorensis</name>
    <dbReference type="NCBI Taxonomy" id="586526"/>
    <lineage>
        <taxon>Eukaryota</taxon>
        <taxon>Viridiplantae</taxon>
        <taxon>Streptophyta</taxon>
        <taxon>Embryophyta</taxon>
        <taxon>Tracheophyta</taxon>
        <taxon>Spermatophyta</taxon>
        <taxon>Magnoliopsida</taxon>
        <taxon>eudicotyledons</taxon>
        <taxon>Gunneridae</taxon>
        <taxon>Pentapetalae</taxon>
        <taxon>rosids</taxon>
        <taxon>malvids</taxon>
        <taxon>Brassicales</taxon>
        <taxon>Brassicaceae</taxon>
        <taxon>Arabideae</taxon>
        <taxon>Arabis</taxon>
    </lineage>
</organism>
<evidence type="ECO:0000313" key="1">
    <source>
        <dbReference type="EMBL" id="VVB01168.1"/>
    </source>
</evidence>
<evidence type="ECO:0000313" key="2">
    <source>
        <dbReference type="Proteomes" id="UP000489600"/>
    </source>
</evidence>
<dbReference type="Proteomes" id="UP000489600">
    <property type="component" value="Unassembled WGS sequence"/>
</dbReference>
<dbReference type="EMBL" id="CABITT030000004">
    <property type="protein sequence ID" value="VVB01168.1"/>
    <property type="molecule type" value="Genomic_DNA"/>
</dbReference>
<reference evidence="1" key="1">
    <citation type="submission" date="2019-07" db="EMBL/GenBank/DDBJ databases">
        <authorList>
            <person name="Dittberner H."/>
        </authorList>
    </citation>
    <scope>NUCLEOTIDE SEQUENCE [LARGE SCALE GENOMIC DNA]</scope>
</reference>
<gene>
    <name evidence="1" type="ORF">ANE_LOCUS11612</name>
</gene>
<dbReference type="AlphaFoldDB" id="A0A565BJ03"/>
<keyword evidence="2" id="KW-1185">Reference proteome</keyword>
<sequence>MLVANASELPVDKKGRTFGIGNYSVSQCNSSPSVNTSTNAMYEEKLEEQETKMTSMQQELDMCKDWLGAKFSDFPSSFPSQASFSNGQ</sequence>
<comment type="caution">
    <text evidence="1">The sequence shown here is derived from an EMBL/GenBank/DDBJ whole genome shotgun (WGS) entry which is preliminary data.</text>
</comment>
<accession>A0A565BJ03</accession>
<protein>
    <submittedName>
        <fullName evidence="1">Uncharacterized protein</fullName>
    </submittedName>
</protein>
<name>A0A565BJ03_9BRAS</name>
<proteinExistence type="predicted"/>